<dbReference type="EMBL" id="MF919510">
    <property type="protein sequence ID" value="ATN89540.1"/>
    <property type="molecule type" value="Genomic_DNA"/>
</dbReference>
<accession>A0A2D1GCV8</accession>
<gene>
    <name evidence="1" type="ORF">SEA_KABLUNA_19</name>
</gene>
<organism evidence="1 2">
    <name type="scientific">Gordonia phage Kabluna</name>
    <dbReference type="NCBI Taxonomy" id="2041511"/>
    <lineage>
        <taxon>Viruses</taxon>
        <taxon>Duplodnaviria</taxon>
        <taxon>Heunggongvirae</taxon>
        <taxon>Uroviricota</taxon>
        <taxon>Caudoviricetes</taxon>
        <taxon>Zierdtviridae</taxon>
        <taxon>Emilbogenvirinae</taxon>
        <taxon>Kablunavirus</taxon>
        <taxon>Kablunavirus kabluna</taxon>
    </lineage>
</organism>
<sequence length="76" mass="8570">MKTAINAEVKERFGEDFYVKNSIVLALVERPRGDLERPDAPRISIFLKSLEPIDPSVAVKILEEAAAIYQRKRAEG</sequence>
<evidence type="ECO:0000313" key="1">
    <source>
        <dbReference type="EMBL" id="ATN89540.1"/>
    </source>
</evidence>
<dbReference type="Proteomes" id="UP000229692">
    <property type="component" value="Segment"/>
</dbReference>
<protein>
    <submittedName>
        <fullName evidence="1">Uncharacterized protein</fullName>
    </submittedName>
</protein>
<evidence type="ECO:0000313" key="2">
    <source>
        <dbReference type="Proteomes" id="UP000229692"/>
    </source>
</evidence>
<proteinExistence type="predicted"/>
<reference evidence="1 2" key="1">
    <citation type="submission" date="2017-09" db="EMBL/GenBank/DDBJ databases">
        <authorList>
            <person name="Pope W.H."/>
            <person name="Garlena R.A."/>
            <person name="Russell D.A."/>
            <person name="Jacobs-Sera D."/>
            <person name="Hatfull G.F."/>
        </authorList>
    </citation>
    <scope>NUCLEOTIDE SEQUENCE [LARGE SCALE GENOMIC DNA]</scope>
</reference>
<keyword evidence="2" id="KW-1185">Reference proteome</keyword>
<name>A0A2D1GCV8_9CAUD</name>